<dbReference type="AlphaFoldDB" id="A0A0H4PGE7"/>
<dbReference type="OrthoDB" id="3174593at2"/>
<dbReference type="PROSITE" id="PS50943">
    <property type="entry name" value="HTH_CROC1"/>
    <property type="match status" value="1"/>
</dbReference>
<organism evidence="3 4">
    <name type="scientific">Cyclobacterium amurskyense</name>
    <dbReference type="NCBI Taxonomy" id="320787"/>
    <lineage>
        <taxon>Bacteria</taxon>
        <taxon>Pseudomonadati</taxon>
        <taxon>Bacteroidota</taxon>
        <taxon>Cytophagia</taxon>
        <taxon>Cytophagales</taxon>
        <taxon>Cyclobacteriaceae</taxon>
        <taxon>Cyclobacterium</taxon>
    </lineage>
</organism>
<keyword evidence="1" id="KW-0238">DNA-binding</keyword>
<evidence type="ECO:0000313" key="4">
    <source>
        <dbReference type="Proteomes" id="UP000036520"/>
    </source>
</evidence>
<dbReference type="Proteomes" id="UP000036520">
    <property type="component" value="Chromosome"/>
</dbReference>
<keyword evidence="4" id="KW-1185">Reference proteome</keyword>
<dbReference type="STRING" id="320787.CA2015_4254"/>
<dbReference type="GO" id="GO:0003677">
    <property type="term" value="F:DNA binding"/>
    <property type="evidence" value="ECO:0007669"/>
    <property type="project" value="UniProtKB-KW"/>
</dbReference>
<dbReference type="Gene3D" id="1.10.260.40">
    <property type="entry name" value="lambda repressor-like DNA-binding domains"/>
    <property type="match status" value="1"/>
</dbReference>
<dbReference type="SUPFAM" id="SSF47413">
    <property type="entry name" value="lambda repressor-like DNA-binding domains"/>
    <property type="match status" value="1"/>
</dbReference>
<dbReference type="EMBL" id="CP012040">
    <property type="protein sequence ID" value="AKP53601.1"/>
    <property type="molecule type" value="Genomic_DNA"/>
</dbReference>
<dbReference type="RefSeq" id="WP_014022311.1">
    <property type="nucleotide sequence ID" value="NZ_CP012040.1"/>
</dbReference>
<evidence type="ECO:0000259" key="2">
    <source>
        <dbReference type="PROSITE" id="PS50943"/>
    </source>
</evidence>
<reference evidence="3 4" key="1">
    <citation type="submission" date="2015-07" db="EMBL/GenBank/DDBJ databases">
        <authorList>
            <person name="Kim K.M."/>
        </authorList>
    </citation>
    <scope>NUCLEOTIDE SEQUENCE [LARGE SCALE GENOMIC DNA]</scope>
    <source>
        <strain evidence="3 4">KCTC 12363</strain>
    </source>
</reference>
<accession>A0A0H4PGE7</accession>
<dbReference type="InterPro" id="IPR013430">
    <property type="entry name" value="Toxin_antidote_HigA"/>
</dbReference>
<evidence type="ECO:0000313" key="3">
    <source>
        <dbReference type="EMBL" id="AKP53601.1"/>
    </source>
</evidence>
<sequence>MERDITTYIHPGKIFFEEVIKPNHLKIGEVAELLQVSRLTVSKIVNEKSGISPNIALRIQTVFGGSAEMWTKMQHKYDMALAIKEFERNNPKLKRFEKA</sequence>
<dbReference type="PANTHER" id="PTHR36924">
    <property type="entry name" value="ANTITOXIN HIGA-1"/>
    <property type="match status" value="1"/>
</dbReference>
<evidence type="ECO:0000256" key="1">
    <source>
        <dbReference type="ARBA" id="ARBA00023125"/>
    </source>
</evidence>
<name>A0A0H4PGE7_9BACT</name>
<protein>
    <submittedName>
        <fullName evidence="3">Plasmid maintenance system antidote protein, XRE family</fullName>
    </submittedName>
</protein>
<dbReference type="InterPro" id="IPR010982">
    <property type="entry name" value="Lambda_DNA-bd_dom_sf"/>
</dbReference>
<proteinExistence type="predicted"/>
<gene>
    <name evidence="3" type="ORF">CA2015_4254</name>
</gene>
<dbReference type="KEGG" id="camu:CA2015_4254"/>
<dbReference type="NCBIfam" id="TIGR02607">
    <property type="entry name" value="antidote_HigA"/>
    <property type="match status" value="1"/>
</dbReference>
<dbReference type="InterPro" id="IPR001387">
    <property type="entry name" value="Cro/C1-type_HTH"/>
</dbReference>
<dbReference type="PANTHER" id="PTHR36924:SF1">
    <property type="entry name" value="ANTITOXIN HIGA-1"/>
    <property type="match status" value="1"/>
</dbReference>
<feature type="domain" description="HTH cro/C1-type" evidence="2">
    <location>
        <begin position="29"/>
        <end position="70"/>
    </location>
</feature>
<dbReference type="Pfam" id="PF01381">
    <property type="entry name" value="HTH_3"/>
    <property type="match status" value="1"/>
</dbReference>